<proteinExistence type="predicted"/>
<dbReference type="OrthoDB" id="4598536at2759"/>
<reference evidence="2" key="1">
    <citation type="journal article" date="2021" name="Nat. Commun.">
        <title>Genetic determinants of endophytism in the Arabidopsis root mycobiome.</title>
        <authorList>
            <person name="Mesny F."/>
            <person name="Miyauchi S."/>
            <person name="Thiergart T."/>
            <person name="Pickel B."/>
            <person name="Atanasova L."/>
            <person name="Karlsson M."/>
            <person name="Huettel B."/>
            <person name="Barry K.W."/>
            <person name="Haridas S."/>
            <person name="Chen C."/>
            <person name="Bauer D."/>
            <person name="Andreopoulos W."/>
            <person name="Pangilinan J."/>
            <person name="LaButti K."/>
            <person name="Riley R."/>
            <person name="Lipzen A."/>
            <person name="Clum A."/>
            <person name="Drula E."/>
            <person name="Henrissat B."/>
            <person name="Kohler A."/>
            <person name="Grigoriev I.V."/>
            <person name="Martin F.M."/>
            <person name="Hacquard S."/>
        </authorList>
    </citation>
    <scope>NUCLEOTIDE SEQUENCE</scope>
    <source>
        <strain evidence="2">MPI-CAGE-CH-0230</strain>
    </source>
</reference>
<feature type="compositionally biased region" description="Basic and acidic residues" evidence="1">
    <location>
        <begin position="92"/>
        <end position="114"/>
    </location>
</feature>
<protein>
    <submittedName>
        <fullName evidence="2">Uncharacterized protein</fullName>
    </submittedName>
</protein>
<dbReference type="RefSeq" id="XP_046006138.1">
    <property type="nucleotide sequence ID" value="XM_046161569.1"/>
</dbReference>
<gene>
    <name evidence="2" type="ORF">B0I36DRAFT_397127</name>
</gene>
<name>A0A9P8XV41_9PEZI</name>
<evidence type="ECO:0000313" key="3">
    <source>
        <dbReference type="Proteomes" id="UP000756346"/>
    </source>
</evidence>
<feature type="compositionally biased region" description="Basic and acidic residues" evidence="1">
    <location>
        <begin position="196"/>
        <end position="206"/>
    </location>
</feature>
<evidence type="ECO:0000313" key="2">
    <source>
        <dbReference type="EMBL" id="KAH7016514.1"/>
    </source>
</evidence>
<feature type="region of interest" description="Disordered" evidence="1">
    <location>
        <begin position="92"/>
        <end position="132"/>
    </location>
</feature>
<dbReference type="EMBL" id="JAGTJQ010000012">
    <property type="protein sequence ID" value="KAH7016514.1"/>
    <property type="molecule type" value="Genomic_DNA"/>
</dbReference>
<evidence type="ECO:0000256" key="1">
    <source>
        <dbReference type="SAM" id="MobiDB-lite"/>
    </source>
</evidence>
<keyword evidence="3" id="KW-1185">Reference proteome</keyword>
<comment type="caution">
    <text evidence="2">The sequence shown here is derived from an EMBL/GenBank/DDBJ whole genome shotgun (WGS) entry which is preliminary data.</text>
</comment>
<accession>A0A9P8XV41</accession>
<organism evidence="2 3">
    <name type="scientific">Microdochium trichocladiopsis</name>
    <dbReference type="NCBI Taxonomy" id="1682393"/>
    <lineage>
        <taxon>Eukaryota</taxon>
        <taxon>Fungi</taxon>
        <taxon>Dikarya</taxon>
        <taxon>Ascomycota</taxon>
        <taxon>Pezizomycotina</taxon>
        <taxon>Sordariomycetes</taxon>
        <taxon>Xylariomycetidae</taxon>
        <taxon>Xylariales</taxon>
        <taxon>Microdochiaceae</taxon>
        <taxon>Microdochium</taxon>
    </lineage>
</organism>
<feature type="region of interest" description="Disordered" evidence="1">
    <location>
        <begin position="1"/>
        <end position="26"/>
    </location>
</feature>
<dbReference type="GeneID" id="70191115"/>
<dbReference type="AlphaFoldDB" id="A0A9P8XV41"/>
<feature type="region of interest" description="Disordered" evidence="1">
    <location>
        <begin position="170"/>
        <end position="206"/>
    </location>
</feature>
<dbReference type="Proteomes" id="UP000756346">
    <property type="component" value="Unassembled WGS sequence"/>
</dbReference>
<sequence>MADQAAKEAAGVNQDTQGPAQPPPEPECLRILMATTKSIIRRTMRGEWDLSWETAKQGRDLFKLGVRPGKSKIDTRHAHRNAQSCQLCGHTDAHEHDQPRVRDRVQTRATEDRGHHRHTLLPEEQQADQPRRPCRRLVRCPIHQGSDRENVSGYPHRQLEVQCGRCARRGTHRGTAGHEIHRRRSCSPWPQPPVHGSDHVSQHSTS</sequence>